<dbReference type="RefSeq" id="WP_147705822.1">
    <property type="nucleotide sequence ID" value="NZ_VDUY01000009.1"/>
</dbReference>
<feature type="domain" description="Cytochrome oxidase subunit II copper A binding" evidence="5">
    <location>
        <begin position="87"/>
        <end position="180"/>
    </location>
</feature>
<evidence type="ECO:0000313" key="7">
    <source>
        <dbReference type="Proteomes" id="UP000321548"/>
    </source>
</evidence>
<proteinExistence type="predicted"/>
<organism evidence="6 7">
    <name type="scientific">Zeimonas arvi</name>
    <dbReference type="NCBI Taxonomy" id="2498847"/>
    <lineage>
        <taxon>Bacteria</taxon>
        <taxon>Pseudomonadati</taxon>
        <taxon>Pseudomonadota</taxon>
        <taxon>Betaproteobacteria</taxon>
        <taxon>Burkholderiales</taxon>
        <taxon>Burkholderiaceae</taxon>
        <taxon>Zeimonas</taxon>
    </lineage>
</organism>
<keyword evidence="4" id="KW-1133">Transmembrane helix</keyword>
<evidence type="ECO:0000256" key="4">
    <source>
        <dbReference type="SAM" id="Phobius"/>
    </source>
</evidence>
<sequence>MSAILPPQQRIWWKQPVDKVELIWITIAFVWCMVMFFMMPYWHVYGGQNLSPETYRVKPELFQRATQEMVDKYTVRTETDEKIPVVAPPAGSDIFLIARLWSFWPILELKKDETYRLHLTAMDYQHGFSLQPENINVQILPGYEHVITIKPNRSGTYAIVCNEFCGIGHHKMVTRLYVKD</sequence>
<evidence type="ECO:0000256" key="2">
    <source>
        <dbReference type="ARBA" id="ARBA00022723"/>
    </source>
</evidence>
<evidence type="ECO:0000256" key="3">
    <source>
        <dbReference type="ARBA" id="ARBA00023008"/>
    </source>
</evidence>
<name>A0A5C8NLR3_9BURK</name>
<dbReference type="PANTHER" id="PTHR42838">
    <property type="entry name" value="CYTOCHROME C OXIDASE SUBUNIT II"/>
    <property type="match status" value="1"/>
</dbReference>
<dbReference type="GO" id="GO:0005507">
    <property type="term" value="F:copper ion binding"/>
    <property type="evidence" value="ECO:0007669"/>
    <property type="project" value="InterPro"/>
</dbReference>
<keyword evidence="4" id="KW-0812">Transmembrane</keyword>
<gene>
    <name evidence="6" type="ORF">FHP08_17650</name>
</gene>
<comment type="subcellular location">
    <subcellularLocation>
        <location evidence="1">Periplasm</location>
    </subcellularLocation>
</comment>
<dbReference type="InterPro" id="IPR002429">
    <property type="entry name" value="CcO_II-like_C"/>
</dbReference>
<dbReference type="PROSITE" id="PS50857">
    <property type="entry name" value="COX2_CUA"/>
    <property type="match status" value="1"/>
</dbReference>
<keyword evidence="4" id="KW-0472">Membrane</keyword>
<evidence type="ECO:0000256" key="1">
    <source>
        <dbReference type="ARBA" id="ARBA00004418"/>
    </source>
</evidence>
<dbReference type="Proteomes" id="UP000321548">
    <property type="component" value="Unassembled WGS sequence"/>
</dbReference>
<dbReference type="Pfam" id="PF00116">
    <property type="entry name" value="COX2"/>
    <property type="match status" value="1"/>
</dbReference>
<keyword evidence="3" id="KW-0186">Copper</keyword>
<dbReference type="AlphaFoldDB" id="A0A5C8NLR3"/>
<protein>
    <submittedName>
        <fullName evidence="6">Cytochrome C oxidase subunit II</fullName>
    </submittedName>
</protein>
<keyword evidence="2" id="KW-0479">Metal-binding</keyword>
<dbReference type="InterPro" id="IPR051403">
    <property type="entry name" value="NosZ/Cyto_c_oxidase_sub2"/>
</dbReference>
<evidence type="ECO:0000259" key="5">
    <source>
        <dbReference type="PROSITE" id="PS50857"/>
    </source>
</evidence>
<dbReference type="EMBL" id="VDUY01000009">
    <property type="protein sequence ID" value="TXL62649.1"/>
    <property type="molecule type" value="Genomic_DNA"/>
</dbReference>
<dbReference type="Gene3D" id="2.60.40.420">
    <property type="entry name" value="Cupredoxins - blue copper proteins"/>
    <property type="match status" value="1"/>
</dbReference>
<feature type="transmembrane region" description="Helical" evidence="4">
    <location>
        <begin position="21"/>
        <end position="42"/>
    </location>
</feature>
<dbReference type="OrthoDB" id="9759695at2"/>
<dbReference type="InterPro" id="IPR008972">
    <property type="entry name" value="Cupredoxin"/>
</dbReference>
<dbReference type="CDD" id="cd13917">
    <property type="entry name" value="CuRO_HCO_II_like_4"/>
    <property type="match status" value="1"/>
</dbReference>
<dbReference type="SUPFAM" id="SSF49503">
    <property type="entry name" value="Cupredoxins"/>
    <property type="match status" value="1"/>
</dbReference>
<dbReference type="GO" id="GO:0004129">
    <property type="term" value="F:cytochrome-c oxidase activity"/>
    <property type="evidence" value="ECO:0007669"/>
    <property type="project" value="InterPro"/>
</dbReference>
<keyword evidence="7" id="KW-1185">Reference proteome</keyword>
<dbReference type="GO" id="GO:0042597">
    <property type="term" value="C:periplasmic space"/>
    <property type="evidence" value="ECO:0007669"/>
    <property type="project" value="UniProtKB-SubCell"/>
</dbReference>
<evidence type="ECO:0000313" key="6">
    <source>
        <dbReference type="EMBL" id="TXL62649.1"/>
    </source>
</evidence>
<accession>A0A5C8NLR3</accession>
<reference evidence="6 7" key="1">
    <citation type="submission" date="2019-06" db="EMBL/GenBank/DDBJ databases">
        <title>Quisquiliibacterium sp. nov., isolated from a maize field.</title>
        <authorList>
            <person name="Lin S.-Y."/>
            <person name="Tsai C.-F."/>
            <person name="Young C.-C."/>
        </authorList>
    </citation>
    <scope>NUCLEOTIDE SEQUENCE [LARGE SCALE GENOMIC DNA]</scope>
    <source>
        <strain evidence="6 7">CC-CFT501</strain>
    </source>
</reference>
<comment type="caution">
    <text evidence="6">The sequence shown here is derived from an EMBL/GenBank/DDBJ whole genome shotgun (WGS) entry which is preliminary data.</text>
</comment>
<dbReference type="PANTHER" id="PTHR42838:SF2">
    <property type="entry name" value="NITROUS-OXIDE REDUCTASE"/>
    <property type="match status" value="1"/>
</dbReference>
<dbReference type="GO" id="GO:0016020">
    <property type="term" value="C:membrane"/>
    <property type="evidence" value="ECO:0007669"/>
    <property type="project" value="InterPro"/>
</dbReference>